<proteinExistence type="predicted"/>
<reference evidence="2" key="1">
    <citation type="journal article" date="2019" name="Int. J. Syst. Evol. Microbiol.">
        <title>The Global Catalogue of Microorganisms (GCM) 10K type strain sequencing project: providing services to taxonomists for standard genome sequencing and annotation.</title>
        <authorList>
            <consortium name="The Broad Institute Genomics Platform"/>
            <consortium name="The Broad Institute Genome Sequencing Center for Infectious Disease"/>
            <person name="Wu L."/>
            <person name="Ma J."/>
        </authorList>
    </citation>
    <scope>NUCLEOTIDE SEQUENCE [LARGE SCALE GENOMIC DNA]</scope>
    <source>
        <strain evidence="2">JCM 18423</strain>
    </source>
</reference>
<gene>
    <name evidence="1" type="ORF">GCM10023337_11920</name>
</gene>
<name>A0ABP9M0W2_9BURK</name>
<keyword evidence="2" id="KW-1185">Reference proteome</keyword>
<organism evidence="1 2">
    <name type="scientific">Paenalcaligenes hermetiae</name>
    <dbReference type="NCBI Taxonomy" id="1157987"/>
    <lineage>
        <taxon>Bacteria</taxon>
        <taxon>Pseudomonadati</taxon>
        <taxon>Pseudomonadota</taxon>
        <taxon>Betaproteobacteria</taxon>
        <taxon>Burkholderiales</taxon>
        <taxon>Alcaligenaceae</taxon>
        <taxon>Paenalcaligenes</taxon>
    </lineage>
</organism>
<evidence type="ECO:0000313" key="1">
    <source>
        <dbReference type="EMBL" id="GAA5089274.1"/>
    </source>
</evidence>
<dbReference type="EMBL" id="BAABKD010000009">
    <property type="protein sequence ID" value="GAA5089274.1"/>
    <property type="molecule type" value="Genomic_DNA"/>
</dbReference>
<dbReference type="RefSeq" id="WP_300648150.1">
    <property type="nucleotide sequence ID" value="NZ_BAABKD010000009.1"/>
</dbReference>
<evidence type="ECO:0008006" key="3">
    <source>
        <dbReference type="Google" id="ProtNLM"/>
    </source>
</evidence>
<sequence length="141" mass="15622">MAKKTEINRLVRIELLRARAELERREACYLAREISSSLQPEHLLGMVKGQFTQGLSASFGAGSKAGGWLDFVLSLGKRYPLVVSGLSALAGTVVGKKKWRLGALAMTGWRLFSAYQKLQKKKKEKYIQPSQPKSGRVIGPF</sequence>
<dbReference type="Proteomes" id="UP001500227">
    <property type="component" value="Unassembled WGS sequence"/>
</dbReference>
<evidence type="ECO:0000313" key="2">
    <source>
        <dbReference type="Proteomes" id="UP001500227"/>
    </source>
</evidence>
<accession>A0ABP9M0W2</accession>
<protein>
    <recommendedName>
        <fullName evidence="3">DUF3318 domain-containing protein</fullName>
    </recommendedName>
</protein>
<comment type="caution">
    <text evidence="1">The sequence shown here is derived from an EMBL/GenBank/DDBJ whole genome shotgun (WGS) entry which is preliminary data.</text>
</comment>